<dbReference type="EMBL" id="CAJVCH010492135">
    <property type="protein sequence ID" value="CAG7820852.1"/>
    <property type="molecule type" value="Genomic_DNA"/>
</dbReference>
<dbReference type="Proteomes" id="UP000708208">
    <property type="component" value="Unassembled WGS sequence"/>
</dbReference>
<organism evidence="2 3">
    <name type="scientific">Allacma fusca</name>
    <dbReference type="NCBI Taxonomy" id="39272"/>
    <lineage>
        <taxon>Eukaryota</taxon>
        <taxon>Metazoa</taxon>
        <taxon>Ecdysozoa</taxon>
        <taxon>Arthropoda</taxon>
        <taxon>Hexapoda</taxon>
        <taxon>Collembola</taxon>
        <taxon>Symphypleona</taxon>
        <taxon>Sminthuridae</taxon>
        <taxon>Allacma</taxon>
    </lineage>
</organism>
<accession>A0A8J2KQW6</accession>
<feature type="compositionally biased region" description="Pro residues" evidence="1">
    <location>
        <begin position="28"/>
        <end position="42"/>
    </location>
</feature>
<protein>
    <submittedName>
        <fullName evidence="2">Uncharacterized protein</fullName>
    </submittedName>
</protein>
<evidence type="ECO:0000313" key="3">
    <source>
        <dbReference type="Proteomes" id="UP000708208"/>
    </source>
</evidence>
<gene>
    <name evidence="2" type="ORF">AFUS01_LOCUS31223</name>
</gene>
<feature type="non-terminal residue" evidence="2">
    <location>
        <position position="286"/>
    </location>
</feature>
<evidence type="ECO:0000313" key="2">
    <source>
        <dbReference type="EMBL" id="CAG7820852.1"/>
    </source>
</evidence>
<evidence type="ECO:0000256" key="1">
    <source>
        <dbReference type="SAM" id="MobiDB-lite"/>
    </source>
</evidence>
<proteinExistence type="predicted"/>
<feature type="non-terminal residue" evidence="2">
    <location>
        <position position="1"/>
    </location>
</feature>
<feature type="region of interest" description="Disordered" evidence="1">
    <location>
        <begin position="1"/>
        <end position="55"/>
    </location>
</feature>
<sequence length="286" mass="31109">WDDEFAALAAESLHKEPSSRSATQSPAPSRPPPPSKPPPPVTPAVEEPEDDPFDTTFVTNIPLGKSELKIVESQLLDCESESKVLEEDDFDFDPRAGEEPGFQNLQTNLPIRRDLLGGSSSDLSSLSAVDPIRPESNGLIETEIHDPFDTSVVENLLPGKAELKLLEAELLAGDEVVDEDFHDFDPRKDETRLGNPSVTVTQPIAPRRPPPPKVPEIHPLDLIDESQSQIKALTPQTEITDFQDQIDPFDTSSVSGAIVPGKFELKLLESELVEDTSISAGAVIPS</sequence>
<comment type="caution">
    <text evidence="2">The sequence shown here is derived from an EMBL/GenBank/DDBJ whole genome shotgun (WGS) entry which is preliminary data.</text>
</comment>
<reference evidence="2" key="1">
    <citation type="submission" date="2021-06" db="EMBL/GenBank/DDBJ databases">
        <authorList>
            <person name="Hodson N. C."/>
            <person name="Mongue J. A."/>
            <person name="Jaron S. K."/>
        </authorList>
    </citation>
    <scope>NUCLEOTIDE SEQUENCE</scope>
</reference>
<name>A0A8J2KQW6_9HEXA</name>
<feature type="region of interest" description="Disordered" evidence="1">
    <location>
        <begin position="185"/>
        <end position="218"/>
    </location>
</feature>
<keyword evidence="3" id="KW-1185">Reference proteome</keyword>
<dbReference type="AlphaFoldDB" id="A0A8J2KQW6"/>